<evidence type="ECO:0000256" key="2">
    <source>
        <dbReference type="ARBA" id="ARBA00022801"/>
    </source>
</evidence>
<organism evidence="4 5">
    <name type="scientific">Streptosporangium lutulentum</name>
    <dbReference type="NCBI Taxonomy" id="1461250"/>
    <lineage>
        <taxon>Bacteria</taxon>
        <taxon>Bacillati</taxon>
        <taxon>Actinomycetota</taxon>
        <taxon>Actinomycetes</taxon>
        <taxon>Streptosporangiales</taxon>
        <taxon>Streptosporangiaceae</taxon>
        <taxon>Streptosporangium</taxon>
    </lineage>
</organism>
<dbReference type="PANTHER" id="PTHR46470:SF2">
    <property type="entry name" value="GLYCERALDEHYDE 3-PHOSPHATE PHOSPHATASE"/>
    <property type="match status" value="1"/>
</dbReference>
<comment type="caution">
    <text evidence="4">The sequence shown here is derived from an EMBL/GenBank/DDBJ whole genome shotgun (WGS) entry which is preliminary data.</text>
</comment>
<dbReference type="PANTHER" id="PTHR46470">
    <property type="entry name" value="N-ACYLNEURAMINATE-9-PHOSPHATASE"/>
    <property type="match status" value="1"/>
</dbReference>
<dbReference type="Pfam" id="PF13242">
    <property type="entry name" value="Hydrolase_like"/>
    <property type="match status" value="1"/>
</dbReference>
<dbReference type="SUPFAM" id="SSF56784">
    <property type="entry name" value="HAD-like"/>
    <property type="match status" value="1"/>
</dbReference>
<keyword evidence="3" id="KW-0460">Magnesium</keyword>
<proteinExistence type="predicted"/>
<reference evidence="4 5" key="1">
    <citation type="submission" date="2023-07" db="EMBL/GenBank/DDBJ databases">
        <title>Sequencing the genomes of 1000 actinobacteria strains.</title>
        <authorList>
            <person name="Klenk H.-P."/>
        </authorList>
    </citation>
    <scope>NUCLEOTIDE SEQUENCE [LARGE SCALE GENOMIC DNA]</scope>
    <source>
        <strain evidence="4 5">DSM 46740</strain>
    </source>
</reference>
<dbReference type="Proteomes" id="UP001225356">
    <property type="component" value="Unassembled WGS sequence"/>
</dbReference>
<evidence type="ECO:0000256" key="3">
    <source>
        <dbReference type="ARBA" id="ARBA00022842"/>
    </source>
</evidence>
<sequence length="90" mass="9682">MDAYALSEVEGIRKPETGLFEIAAKQCGASLADGGWMIGDHLFADIGGGQTAGLRTVWIDRGTWPDHEHSADHVVTDVLCAMDILRDIGE</sequence>
<dbReference type="InterPro" id="IPR051400">
    <property type="entry name" value="HAD-like_hydrolase"/>
</dbReference>
<protein>
    <submittedName>
        <fullName evidence="4">Hydrolase of the HAD superfamily</fullName>
    </submittedName>
</protein>
<dbReference type="InterPro" id="IPR036412">
    <property type="entry name" value="HAD-like_sf"/>
</dbReference>
<evidence type="ECO:0000313" key="4">
    <source>
        <dbReference type="EMBL" id="MDP9848816.1"/>
    </source>
</evidence>
<evidence type="ECO:0000313" key="5">
    <source>
        <dbReference type="Proteomes" id="UP001225356"/>
    </source>
</evidence>
<dbReference type="Gene3D" id="3.40.50.1000">
    <property type="entry name" value="HAD superfamily/HAD-like"/>
    <property type="match status" value="1"/>
</dbReference>
<name>A0ABT9QPW8_9ACTN</name>
<dbReference type="InterPro" id="IPR023214">
    <property type="entry name" value="HAD_sf"/>
</dbReference>
<dbReference type="RefSeq" id="WP_307566323.1">
    <property type="nucleotide sequence ID" value="NZ_JAUSQU010000001.1"/>
</dbReference>
<gene>
    <name evidence="4" type="ORF">J2853_008027</name>
</gene>
<dbReference type="EMBL" id="JAUSQU010000001">
    <property type="protein sequence ID" value="MDP9848816.1"/>
    <property type="molecule type" value="Genomic_DNA"/>
</dbReference>
<evidence type="ECO:0000256" key="1">
    <source>
        <dbReference type="ARBA" id="ARBA00022723"/>
    </source>
</evidence>
<keyword evidence="1" id="KW-0479">Metal-binding</keyword>
<dbReference type="GO" id="GO:0016787">
    <property type="term" value="F:hydrolase activity"/>
    <property type="evidence" value="ECO:0007669"/>
    <property type="project" value="UniProtKB-KW"/>
</dbReference>
<keyword evidence="5" id="KW-1185">Reference proteome</keyword>
<keyword evidence="2 4" id="KW-0378">Hydrolase</keyword>
<accession>A0ABT9QPW8</accession>